<evidence type="ECO:0000313" key="3">
    <source>
        <dbReference type="Proteomes" id="UP000285478"/>
    </source>
</evidence>
<sequence length="296" mass="34665">MASFGWRLESDMKKSAVDWAEPFFGQASDAERLAQLQQEILSLLENALALAQSKHRDDKESVHALRVLLKHLRAYWQLVRFAVPRLTFQAAKKRMRLTGKQLSAMRDREVLMDTLLDLVESAPESEKACLMEVLKAWMTEPPPEPIPWDKVIHALKKERQAWRKLKFDFQSDTALQDGLAMTFTRCRALGKQAFQPDNLEQRHAWRKWVKYGYYQLKILRQLGLRGQRKRIQCLDELGDLLGREHDFMILESRLKETLSQSELWSEHWTAIQAVYEAKMADFQEQSAVLQRRLSKL</sequence>
<dbReference type="Pfam" id="PF05235">
    <property type="entry name" value="CHAD"/>
    <property type="match status" value="1"/>
</dbReference>
<dbReference type="SMART" id="SM00880">
    <property type="entry name" value="CHAD"/>
    <property type="match status" value="1"/>
</dbReference>
<organism evidence="2 3">
    <name type="scientific">Hydrogenovibrio thermophilus</name>
    <dbReference type="NCBI Taxonomy" id="265883"/>
    <lineage>
        <taxon>Bacteria</taxon>
        <taxon>Pseudomonadati</taxon>
        <taxon>Pseudomonadota</taxon>
        <taxon>Gammaproteobacteria</taxon>
        <taxon>Thiotrichales</taxon>
        <taxon>Piscirickettsiaceae</taxon>
        <taxon>Hydrogenovibrio</taxon>
    </lineage>
</organism>
<dbReference type="PANTHER" id="PTHR39339:SF1">
    <property type="entry name" value="CHAD DOMAIN-CONTAINING PROTEIN"/>
    <property type="match status" value="1"/>
</dbReference>
<name>A0A410H611_9GAMM</name>
<dbReference type="Proteomes" id="UP000285478">
    <property type="component" value="Chromosome"/>
</dbReference>
<protein>
    <submittedName>
        <fullName evidence="2">CHAD domain-containing protein</fullName>
    </submittedName>
</protein>
<proteinExistence type="predicted"/>
<dbReference type="KEGG" id="htr:EPV75_12150"/>
<reference evidence="2 3" key="1">
    <citation type="journal article" date="2018" name="Environ. Microbiol.">
        <title>Genomes of ubiquitous marine and hypersaline Hydrogenovibrio, Thiomicrorhabdus and Thiomicrospira spp. encode a diversity of mechanisms to sustain chemolithoautotrophy in heterogeneous environments.</title>
        <authorList>
            <person name="Scott K.M."/>
            <person name="Williams J."/>
            <person name="Porter C.M.B."/>
            <person name="Russel S."/>
            <person name="Harmer T.L."/>
            <person name="Paul J.H."/>
            <person name="Antonen K.M."/>
            <person name="Bridges M.K."/>
            <person name="Camper G.J."/>
            <person name="Campla C.K."/>
            <person name="Casella L.G."/>
            <person name="Chase E."/>
            <person name="Conrad J.W."/>
            <person name="Cruz M.C."/>
            <person name="Dunlap D.S."/>
            <person name="Duran L."/>
            <person name="Fahsbender E.M."/>
            <person name="Goldsmith D.B."/>
            <person name="Keeley R.F."/>
            <person name="Kondoff M.R."/>
            <person name="Kussy B.I."/>
            <person name="Lane M.K."/>
            <person name="Lawler S."/>
            <person name="Leigh B.A."/>
            <person name="Lewis C."/>
            <person name="Lostal L.M."/>
            <person name="Marking D."/>
            <person name="Mancera P.A."/>
            <person name="McClenthan E.C."/>
            <person name="McIntyre E.A."/>
            <person name="Mine J.A."/>
            <person name="Modi S."/>
            <person name="Moore B.D."/>
            <person name="Morgan W.A."/>
            <person name="Nelson K.M."/>
            <person name="Nguyen K.N."/>
            <person name="Ogburn N."/>
            <person name="Parrino D.G."/>
            <person name="Pedapudi A.D."/>
            <person name="Pelham R.P."/>
            <person name="Preece A.M."/>
            <person name="Rampersad E.A."/>
            <person name="Richardson J.C."/>
            <person name="Rodgers C.M."/>
            <person name="Schaffer B.L."/>
            <person name="Sheridan N.E."/>
            <person name="Solone M.R."/>
            <person name="Staley Z.R."/>
            <person name="Tabuchi M."/>
            <person name="Waide R.J."/>
            <person name="Wanjugi P.W."/>
            <person name="Young S."/>
            <person name="Clum A."/>
            <person name="Daum C."/>
            <person name="Huntemann M."/>
            <person name="Ivanova N."/>
            <person name="Kyrpides N."/>
            <person name="Mikhailova N."/>
            <person name="Palaniappan K."/>
            <person name="Pillay M."/>
            <person name="Reddy T.B.K."/>
            <person name="Shapiro N."/>
            <person name="Stamatis D."/>
            <person name="Varghese N."/>
            <person name="Woyke T."/>
            <person name="Boden R."/>
            <person name="Freyermuth S.K."/>
            <person name="Kerfeld C.A."/>
        </authorList>
    </citation>
    <scope>NUCLEOTIDE SEQUENCE [LARGE SCALE GENOMIC DNA]</scope>
    <source>
        <strain evidence="2 3">JR-2</strain>
    </source>
</reference>
<feature type="domain" description="CHAD" evidence="1">
    <location>
        <begin position="26"/>
        <end position="295"/>
    </location>
</feature>
<dbReference type="InterPro" id="IPR038186">
    <property type="entry name" value="CHAD_dom_sf"/>
</dbReference>
<accession>A0A410H611</accession>
<keyword evidence="3" id="KW-1185">Reference proteome</keyword>
<gene>
    <name evidence="2" type="ORF">EPV75_12150</name>
</gene>
<dbReference type="InterPro" id="IPR007899">
    <property type="entry name" value="CHAD_dom"/>
</dbReference>
<dbReference type="PANTHER" id="PTHR39339">
    <property type="entry name" value="SLR1444 PROTEIN"/>
    <property type="match status" value="1"/>
</dbReference>
<evidence type="ECO:0000313" key="2">
    <source>
        <dbReference type="EMBL" id="QAB16358.1"/>
    </source>
</evidence>
<dbReference type="AlphaFoldDB" id="A0A410H611"/>
<dbReference type="Gene3D" id="1.40.20.10">
    <property type="entry name" value="CHAD domain"/>
    <property type="match status" value="1"/>
</dbReference>
<evidence type="ECO:0000259" key="1">
    <source>
        <dbReference type="PROSITE" id="PS51708"/>
    </source>
</evidence>
<dbReference type="EMBL" id="CP035033">
    <property type="protein sequence ID" value="QAB16358.1"/>
    <property type="molecule type" value="Genomic_DNA"/>
</dbReference>
<dbReference type="PROSITE" id="PS51708">
    <property type="entry name" value="CHAD"/>
    <property type="match status" value="1"/>
</dbReference>